<evidence type="ECO:0000313" key="1">
    <source>
        <dbReference type="EMBL" id="PCG13150.1"/>
    </source>
</evidence>
<dbReference type="RefSeq" id="WP_066706749.1">
    <property type="nucleotide sequence ID" value="NZ_NWVC01000012.1"/>
</dbReference>
<dbReference type="CDD" id="cd08916">
    <property type="entry name" value="TrHb3_P"/>
    <property type="match status" value="1"/>
</dbReference>
<evidence type="ECO:0000313" key="2">
    <source>
        <dbReference type="Proteomes" id="UP000218323"/>
    </source>
</evidence>
<name>A0A2A4I5R7_9SPHN</name>
<accession>A0A2A4I5R7</accession>
<dbReference type="AlphaFoldDB" id="A0A2A4I5R7"/>
<dbReference type="GO" id="GO:0020037">
    <property type="term" value="F:heme binding"/>
    <property type="evidence" value="ECO:0007669"/>
    <property type="project" value="InterPro"/>
</dbReference>
<dbReference type="InterPro" id="IPR009050">
    <property type="entry name" value="Globin-like_sf"/>
</dbReference>
<keyword evidence="2" id="KW-1185">Reference proteome</keyword>
<sequence>MDRDRQIDEEGLSQLLALFYARVRDDAELGPIFNDAVSDWPEHLEKLTAFWSSVMLTSGRYKGNPVAAHFLHRERITPALFQRWLALWQQATAEAMPSPAAAALQAKAARIAESLQLALFFKLDPVRSPSRVAA</sequence>
<gene>
    <name evidence="1" type="ORF">COA07_16280</name>
</gene>
<dbReference type="EMBL" id="NWVC01000012">
    <property type="protein sequence ID" value="PCG13150.1"/>
    <property type="molecule type" value="Genomic_DNA"/>
</dbReference>
<dbReference type="InterPro" id="IPR012292">
    <property type="entry name" value="Globin/Proto"/>
</dbReference>
<dbReference type="Gene3D" id="1.10.490.10">
    <property type="entry name" value="Globins"/>
    <property type="match status" value="1"/>
</dbReference>
<dbReference type="SUPFAM" id="SSF46458">
    <property type="entry name" value="Globin-like"/>
    <property type="match status" value="1"/>
</dbReference>
<dbReference type="Proteomes" id="UP000218323">
    <property type="component" value="Unassembled WGS sequence"/>
</dbReference>
<reference evidence="1 2" key="1">
    <citation type="submission" date="2017-09" db="EMBL/GenBank/DDBJ databases">
        <title>Sphingomonas adhaesiva DSM 7418, whole genome shotgun sequence.</title>
        <authorList>
            <person name="Feng G."/>
            <person name="Zhu H."/>
        </authorList>
    </citation>
    <scope>NUCLEOTIDE SEQUENCE [LARGE SCALE GENOMIC DNA]</scope>
    <source>
        <strain evidence="1 2">DSM 7418</strain>
    </source>
</reference>
<protein>
    <submittedName>
        <fullName evidence="1">Preprotein translocase subunit TatC</fullName>
    </submittedName>
</protein>
<comment type="caution">
    <text evidence="1">The sequence shown here is derived from an EMBL/GenBank/DDBJ whole genome shotgun (WGS) entry which is preliminary data.</text>
</comment>
<dbReference type="GO" id="GO:0019825">
    <property type="term" value="F:oxygen binding"/>
    <property type="evidence" value="ECO:0007669"/>
    <property type="project" value="InterPro"/>
</dbReference>
<proteinExistence type="predicted"/>
<organism evidence="1 2">
    <name type="scientific">Sphingomonas adhaesiva</name>
    <dbReference type="NCBI Taxonomy" id="28212"/>
    <lineage>
        <taxon>Bacteria</taxon>
        <taxon>Pseudomonadati</taxon>
        <taxon>Pseudomonadota</taxon>
        <taxon>Alphaproteobacteria</taxon>
        <taxon>Sphingomonadales</taxon>
        <taxon>Sphingomonadaceae</taxon>
        <taxon>Sphingomonas</taxon>
    </lineage>
</organism>